<reference evidence="3" key="1">
    <citation type="journal article" date="2021" name="G3 (Bethesda)">
        <title>Genome and transcriptome analysis of the beet armyworm Spodoptera exigua reveals targets for pest control. .</title>
        <authorList>
            <person name="Simon S."/>
            <person name="Breeschoten T."/>
            <person name="Jansen H.J."/>
            <person name="Dirks R.P."/>
            <person name="Schranz M.E."/>
            <person name="Ros V.I.D."/>
        </authorList>
    </citation>
    <scope>NUCLEOTIDE SEQUENCE</scope>
    <source>
        <strain evidence="3">TB_SE_WUR_2020</strain>
    </source>
</reference>
<evidence type="ECO:0000259" key="2">
    <source>
        <dbReference type="Pfam" id="PF00535"/>
    </source>
</evidence>
<protein>
    <recommendedName>
        <fullName evidence="2">Glycosyltransferase 2-like domain-containing protein</fullName>
    </recommendedName>
</protein>
<sequence>MLARLKGARAARGDVLVFLDSHCEAGPDWLRPLLQRIQHKRDSVLTPIIDVIHQTTFEFEAPDTFQVYHSTIKAASQQN</sequence>
<dbReference type="SUPFAM" id="SSF53448">
    <property type="entry name" value="Nucleotide-diphospho-sugar transferases"/>
    <property type="match status" value="1"/>
</dbReference>
<dbReference type="Proteomes" id="UP000814243">
    <property type="component" value="Unassembled WGS sequence"/>
</dbReference>
<gene>
    <name evidence="3" type="ORF">HF086_005936</name>
</gene>
<evidence type="ECO:0000313" key="3">
    <source>
        <dbReference type="EMBL" id="KAH9643274.1"/>
    </source>
</evidence>
<keyword evidence="1" id="KW-1015">Disulfide bond</keyword>
<dbReference type="InterPro" id="IPR001173">
    <property type="entry name" value="Glyco_trans_2-like"/>
</dbReference>
<dbReference type="Gene3D" id="3.90.550.10">
    <property type="entry name" value="Spore Coat Polysaccharide Biosynthesis Protein SpsA, Chain A"/>
    <property type="match status" value="1"/>
</dbReference>
<evidence type="ECO:0000256" key="1">
    <source>
        <dbReference type="ARBA" id="ARBA00023157"/>
    </source>
</evidence>
<dbReference type="GO" id="GO:0005794">
    <property type="term" value="C:Golgi apparatus"/>
    <property type="evidence" value="ECO:0007669"/>
    <property type="project" value="TreeGrafter"/>
</dbReference>
<dbReference type="Pfam" id="PF00535">
    <property type="entry name" value="Glycos_transf_2"/>
    <property type="match status" value="1"/>
</dbReference>
<comment type="caution">
    <text evidence="3">The sequence shown here is derived from an EMBL/GenBank/DDBJ whole genome shotgun (WGS) entry which is preliminary data.</text>
</comment>
<proteinExistence type="predicted"/>
<accession>A0A922MV25</accession>
<dbReference type="GO" id="GO:0006493">
    <property type="term" value="P:protein O-linked glycosylation"/>
    <property type="evidence" value="ECO:0007669"/>
    <property type="project" value="TreeGrafter"/>
</dbReference>
<feature type="domain" description="Glycosyltransferase 2-like" evidence="2">
    <location>
        <begin position="3"/>
        <end position="65"/>
    </location>
</feature>
<dbReference type="GO" id="GO:0004653">
    <property type="term" value="F:polypeptide N-acetylgalactosaminyltransferase activity"/>
    <property type="evidence" value="ECO:0007669"/>
    <property type="project" value="TreeGrafter"/>
</dbReference>
<dbReference type="InterPro" id="IPR029044">
    <property type="entry name" value="Nucleotide-diphossugar_trans"/>
</dbReference>
<name>A0A922MV25_SPOEX</name>
<dbReference type="EMBL" id="JACEFF010000143">
    <property type="protein sequence ID" value="KAH9643274.1"/>
    <property type="molecule type" value="Genomic_DNA"/>
</dbReference>
<dbReference type="AlphaFoldDB" id="A0A922MV25"/>
<organism evidence="3 4">
    <name type="scientific">Spodoptera exigua</name>
    <name type="common">Beet armyworm</name>
    <name type="synonym">Noctua fulgens</name>
    <dbReference type="NCBI Taxonomy" id="7107"/>
    <lineage>
        <taxon>Eukaryota</taxon>
        <taxon>Metazoa</taxon>
        <taxon>Ecdysozoa</taxon>
        <taxon>Arthropoda</taxon>
        <taxon>Hexapoda</taxon>
        <taxon>Insecta</taxon>
        <taxon>Pterygota</taxon>
        <taxon>Neoptera</taxon>
        <taxon>Endopterygota</taxon>
        <taxon>Lepidoptera</taxon>
        <taxon>Glossata</taxon>
        <taxon>Ditrysia</taxon>
        <taxon>Noctuoidea</taxon>
        <taxon>Noctuidae</taxon>
        <taxon>Amphipyrinae</taxon>
        <taxon>Spodoptera</taxon>
    </lineage>
</organism>
<dbReference type="PANTHER" id="PTHR11675">
    <property type="entry name" value="N-ACETYLGALACTOSAMINYLTRANSFERASE"/>
    <property type="match status" value="1"/>
</dbReference>
<evidence type="ECO:0000313" key="4">
    <source>
        <dbReference type="Proteomes" id="UP000814243"/>
    </source>
</evidence>
<dbReference type="PANTHER" id="PTHR11675:SF126">
    <property type="entry name" value="RICIN B LECTIN DOMAIN-CONTAINING PROTEIN"/>
    <property type="match status" value="1"/>
</dbReference>